<dbReference type="RefSeq" id="WP_115579612.1">
    <property type="nucleotide sequence ID" value="NZ_NXLX01000025.1"/>
</dbReference>
<dbReference type="EMBL" id="NXLX01000025">
    <property type="protein sequence ID" value="RDU71883.1"/>
    <property type="molecule type" value="Genomic_DNA"/>
</dbReference>
<accession>A0A3D8J390</accession>
<dbReference type="AlphaFoldDB" id="A0A3D8J390"/>
<protein>
    <submittedName>
        <fullName evidence="1">Uncharacterized protein</fullName>
    </submittedName>
</protein>
<name>A0A3D8J390_9HELI</name>
<evidence type="ECO:0000313" key="2">
    <source>
        <dbReference type="Proteomes" id="UP000256695"/>
    </source>
</evidence>
<organism evidence="1 2">
    <name type="scientific">Helicobacter anseris</name>
    <dbReference type="NCBI Taxonomy" id="375926"/>
    <lineage>
        <taxon>Bacteria</taxon>
        <taxon>Pseudomonadati</taxon>
        <taxon>Campylobacterota</taxon>
        <taxon>Epsilonproteobacteria</taxon>
        <taxon>Campylobacterales</taxon>
        <taxon>Helicobacteraceae</taxon>
        <taxon>Helicobacter</taxon>
    </lineage>
</organism>
<gene>
    <name evidence="1" type="ORF">CQA57_07450</name>
</gene>
<dbReference type="OrthoDB" id="9931906at2"/>
<proteinExistence type="predicted"/>
<keyword evidence="2" id="KW-1185">Reference proteome</keyword>
<comment type="caution">
    <text evidence="1">The sequence shown here is derived from an EMBL/GenBank/DDBJ whole genome shotgun (WGS) entry which is preliminary data.</text>
</comment>
<reference evidence="1 2" key="1">
    <citation type="submission" date="2018-04" db="EMBL/GenBank/DDBJ databases">
        <title>Novel Campyloabacter and Helicobacter Species and Strains.</title>
        <authorList>
            <person name="Mannion A.J."/>
            <person name="Shen Z."/>
            <person name="Fox J.G."/>
        </authorList>
    </citation>
    <scope>NUCLEOTIDE SEQUENCE [LARGE SCALE GENOMIC DNA]</scope>
    <source>
        <strain evidence="1 2">MIT 04-9362</strain>
    </source>
</reference>
<sequence>MRYFLLGILLALFCFGNEKIVVGLNGSILPQGAIAKNWNTGIFLGFDADVMQDEDIAIIPRSGISYTYGNLGFGDSQMQYHSVDFVFDAIFGSHQKENIKSLLSYLCGIGGGYVYANALNFRTYHAGSAFLRLGLVLNVTQFLEINTVFSARLIMNTFGDGNLDSMRFFINRVGIQIYERGLWMIVPELSLNLVFKFNTSL</sequence>
<evidence type="ECO:0000313" key="1">
    <source>
        <dbReference type="EMBL" id="RDU71883.1"/>
    </source>
</evidence>
<dbReference type="Proteomes" id="UP000256695">
    <property type="component" value="Unassembled WGS sequence"/>
</dbReference>